<evidence type="ECO:0000313" key="1">
    <source>
        <dbReference type="EMBL" id="MEW9570856.1"/>
    </source>
</evidence>
<gene>
    <name evidence="1" type="ORF">ABQJ54_03775</name>
</gene>
<dbReference type="EMBL" id="JBFOHK010000001">
    <property type="protein sequence ID" value="MEW9570856.1"/>
    <property type="molecule type" value="Genomic_DNA"/>
</dbReference>
<sequence>MAVQLTPEHETEAWILMDAMEAANARGDAHAQIAAAGALLDFSLRHGLLTRDELRAMAAPHLTEIVGRLDALPAGWQQLNRMRDDAMELLNGDDYAERAGAALFILTMDGVQAPRLAAARAKSDRDGKLQWRSELEGVQRDASQSAQVIWLHAFQSEDVGDHPLPAVEDFREAWKHMRRAHRRAGALLRKMGATPAEEPWFLAWIRGVEVSQ</sequence>
<proteinExistence type="predicted"/>
<protein>
    <submittedName>
        <fullName evidence="1">Uncharacterized protein</fullName>
    </submittedName>
</protein>
<dbReference type="Proteomes" id="UP001556220">
    <property type="component" value="Unassembled WGS sequence"/>
</dbReference>
<reference evidence="1 2" key="1">
    <citation type="submission" date="2024-06" db="EMBL/GenBank/DDBJ databases">
        <authorList>
            <person name="Woo H."/>
        </authorList>
    </citation>
    <scope>NUCLEOTIDE SEQUENCE [LARGE SCALE GENOMIC DNA]</scope>
    <source>
        <strain evidence="1 2">Si-c</strain>
    </source>
</reference>
<evidence type="ECO:0000313" key="2">
    <source>
        <dbReference type="Proteomes" id="UP001556220"/>
    </source>
</evidence>
<accession>A0ABV3QAK4</accession>
<organism evidence="1 2">
    <name type="scientific">Rhodanobacter lycopersici</name>
    <dbReference type="NCBI Taxonomy" id="3162487"/>
    <lineage>
        <taxon>Bacteria</taxon>
        <taxon>Pseudomonadati</taxon>
        <taxon>Pseudomonadota</taxon>
        <taxon>Gammaproteobacteria</taxon>
        <taxon>Lysobacterales</taxon>
        <taxon>Rhodanobacteraceae</taxon>
        <taxon>Rhodanobacter</taxon>
    </lineage>
</organism>
<comment type="caution">
    <text evidence="1">The sequence shown here is derived from an EMBL/GenBank/DDBJ whole genome shotgun (WGS) entry which is preliminary data.</text>
</comment>
<dbReference type="RefSeq" id="WP_367852927.1">
    <property type="nucleotide sequence ID" value="NZ_JBFOHK010000001.1"/>
</dbReference>
<name>A0ABV3QAK4_9GAMM</name>
<keyword evidence="2" id="KW-1185">Reference proteome</keyword>